<feature type="transmembrane region" description="Helical" evidence="4">
    <location>
        <begin position="77"/>
        <end position="96"/>
    </location>
</feature>
<keyword evidence="1 4" id="KW-0812">Transmembrane</keyword>
<protein>
    <submittedName>
        <fullName evidence="6">MFS family permease</fullName>
    </submittedName>
</protein>
<evidence type="ECO:0000259" key="5">
    <source>
        <dbReference type="PROSITE" id="PS50850"/>
    </source>
</evidence>
<name>A0ABT1G910_9GAMM</name>
<evidence type="ECO:0000313" key="7">
    <source>
        <dbReference type="Proteomes" id="UP001523550"/>
    </source>
</evidence>
<dbReference type="InterPro" id="IPR011701">
    <property type="entry name" value="MFS"/>
</dbReference>
<feature type="transmembrane region" description="Helical" evidence="4">
    <location>
        <begin position="164"/>
        <end position="183"/>
    </location>
</feature>
<feature type="transmembrane region" description="Helical" evidence="4">
    <location>
        <begin position="102"/>
        <end position="120"/>
    </location>
</feature>
<evidence type="ECO:0000313" key="6">
    <source>
        <dbReference type="EMBL" id="MCP1727785.1"/>
    </source>
</evidence>
<accession>A0ABT1G910</accession>
<dbReference type="EMBL" id="JALJYF010000002">
    <property type="protein sequence ID" value="MCP1727785.1"/>
    <property type="molecule type" value="Genomic_DNA"/>
</dbReference>
<dbReference type="InterPro" id="IPR020846">
    <property type="entry name" value="MFS_dom"/>
</dbReference>
<evidence type="ECO:0000256" key="3">
    <source>
        <dbReference type="ARBA" id="ARBA00023136"/>
    </source>
</evidence>
<dbReference type="SUPFAM" id="SSF103473">
    <property type="entry name" value="MFS general substrate transporter"/>
    <property type="match status" value="1"/>
</dbReference>
<dbReference type="PANTHER" id="PTHR23521">
    <property type="entry name" value="TRANSPORTER MFS SUPERFAMILY"/>
    <property type="match status" value="1"/>
</dbReference>
<dbReference type="Pfam" id="PF07690">
    <property type="entry name" value="MFS_1"/>
    <property type="match status" value="1"/>
</dbReference>
<feature type="transmembrane region" description="Helical" evidence="4">
    <location>
        <begin position="274"/>
        <end position="294"/>
    </location>
</feature>
<feature type="transmembrane region" description="Helical" evidence="4">
    <location>
        <begin position="45"/>
        <end position="65"/>
    </location>
</feature>
<feature type="transmembrane region" description="Helical" evidence="4">
    <location>
        <begin position="7"/>
        <end position="25"/>
    </location>
</feature>
<dbReference type="Gene3D" id="1.20.1250.20">
    <property type="entry name" value="MFS general substrate transporter like domains"/>
    <property type="match status" value="1"/>
</dbReference>
<feature type="transmembrane region" description="Helical" evidence="4">
    <location>
        <begin position="365"/>
        <end position="385"/>
    </location>
</feature>
<dbReference type="PANTHER" id="PTHR23521:SF3">
    <property type="entry name" value="MFS TRANSPORTER"/>
    <property type="match status" value="1"/>
</dbReference>
<feature type="transmembrane region" description="Helical" evidence="4">
    <location>
        <begin position="300"/>
        <end position="325"/>
    </location>
</feature>
<dbReference type="Proteomes" id="UP001523550">
    <property type="component" value="Unassembled WGS sequence"/>
</dbReference>
<dbReference type="InterPro" id="IPR036259">
    <property type="entry name" value="MFS_trans_sf"/>
</dbReference>
<organism evidence="6 7">
    <name type="scientific">Natronospira proteinivora</name>
    <dbReference type="NCBI Taxonomy" id="1807133"/>
    <lineage>
        <taxon>Bacteria</taxon>
        <taxon>Pseudomonadati</taxon>
        <taxon>Pseudomonadota</taxon>
        <taxon>Gammaproteobacteria</taxon>
        <taxon>Natronospirales</taxon>
        <taxon>Natronospiraceae</taxon>
        <taxon>Natronospira</taxon>
    </lineage>
</organism>
<evidence type="ECO:0000256" key="4">
    <source>
        <dbReference type="SAM" id="Phobius"/>
    </source>
</evidence>
<proteinExistence type="predicted"/>
<feature type="transmembrane region" description="Helical" evidence="4">
    <location>
        <begin position="132"/>
        <end position="152"/>
    </location>
</feature>
<keyword evidence="7" id="KW-1185">Reference proteome</keyword>
<reference evidence="6 7" key="1">
    <citation type="submission" date="2022-03" db="EMBL/GenBank/DDBJ databases">
        <title>Genomic Encyclopedia of Type Strains, Phase III (KMG-III): the genomes of soil and plant-associated and newly described type strains.</title>
        <authorList>
            <person name="Whitman W."/>
        </authorList>
    </citation>
    <scope>NUCLEOTIDE SEQUENCE [LARGE SCALE GENOMIC DNA]</scope>
    <source>
        <strain evidence="6 7">BSker1</strain>
    </source>
</reference>
<feature type="transmembrane region" description="Helical" evidence="4">
    <location>
        <begin position="244"/>
        <end position="267"/>
    </location>
</feature>
<dbReference type="RefSeq" id="WP_253448570.1">
    <property type="nucleotide sequence ID" value="NZ_JALJYF010000002.1"/>
</dbReference>
<gene>
    <name evidence="6" type="ORF">J2T60_001785</name>
</gene>
<feature type="transmembrane region" description="Helical" evidence="4">
    <location>
        <begin position="337"/>
        <end position="359"/>
    </location>
</feature>
<dbReference type="PROSITE" id="PS50850">
    <property type="entry name" value="MFS"/>
    <property type="match status" value="1"/>
</dbReference>
<keyword evidence="3 4" id="KW-0472">Membrane</keyword>
<comment type="caution">
    <text evidence="6">The sequence shown here is derived from an EMBL/GenBank/DDBJ whole genome shotgun (WGS) entry which is preliminary data.</text>
</comment>
<feature type="domain" description="Major facilitator superfamily (MFS) profile" evidence="5">
    <location>
        <begin position="1"/>
        <end position="389"/>
    </location>
</feature>
<sequence>MIARRSGRPLFIIVLAQFFGTSLWFTPNAVIHSLTQDWAVDATALAHLTSAVQLGFISGTLLFALSGLADRWPASRIFFVCALAGAGFNALFAFSGALEPALLWRFLTGFSLAGIYPLGMKMVAAWAPERKGLALGWLVGMLTLGTAFPHLVNALGVNWPWQGVVMVSSVLAVAAGLMIFRLGDGPHLPARGRFDWGGVVTAFRHARFRAAVFGYFGHMWELYAVWALAPLLMAAAFAEGGSSASASLAAFVFIASGTIGCIAGGFLSRRFGSARVAVVALSISGAFCLAWPWLAILPSWLLLPLLLLWGMAVVADSPQFSALAAEAAPRASVGSALAVMNSMGFLLTVFAIELTTAWWPVWGHSVIWVLLIGPVLGLLAMRPFFSRRPASAQD</sequence>
<keyword evidence="2 4" id="KW-1133">Transmembrane helix</keyword>
<evidence type="ECO:0000256" key="2">
    <source>
        <dbReference type="ARBA" id="ARBA00022989"/>
    </source>
</evidence>
<evidence type="ECO:0000256" key="1">
    <source>
        <dbReference type="ARBA" id="ARBA00022692"/>
    </source>
</evidence>
<feature type="transmembrane region" description="Helical" evidence="4">
    <location>
        <begin position="212"/>
        <end position="238"/>
    </location>
</feature>